<dbReference type="SUPFAM" id="SSF52833">
    <property type="entry name" value="Thioredoxin-like"/>
    <property type="match status" value="1"/>
</dbReference>
<reference evidence="4" key="2">
    <citation type="submission" date="2019-07" db="EMBL/GenBank/DDBJ databases">
        <title>Helicobacter labacensis sp. nov., Helicobacter mehlei sp. nov. and Helicobacter vulpis sp. nov., isolated from gastric mucosa of red fox (Vulpis vulpis).</title>
        <authorList>
            <person name="Papic B."/>
        </authorList>
    </citation>
    <scope>NUCLEOTIDE SEQUENCE [LARGE SCALE GENOMIC DNA]</scope>
    <source>
        <strain evidence="4">L8b</strain>
    </source>
</reference>
<proteinExistence type="predicted"/>
<dbReference type="InterPro" id="IPR041556">
    <property type="entry name" value="DsbG_N"/>
</dbReference>
<reference evidence="3 4" key="1">
    <citation type="submission" date="2019-07" db="EMBL/GenBank/DDBJ databases">
        <title>Helicobacter labacensis sp. nov., Helicobacter mehlei sp. nov. and Helicobacter vulpis sp. nov., isolated from gastric mucosa of red fox (Vulpis vulpis).</title>
        <authorList>
            <person name="Kusar D."/>
            <person name="Gruntar I."/>
            <person name="Pate M."/>
            <person name="Zajc U."/>
            <person name="Ocepek M."/>
        </authorList>
    </citation>
    <scope>NUCLEOTIDE SEQUENCE [LARGE SCALE GENOMIC DNA]</scope>
    <source>
        <strain evidence="3 4">L8b</strain>
    </source>
</reference>
<evidence type="ECO:0000256" key="1">
    <source>
        <dbReference type="SAM" id="SignalP"/>
    </source>
</evidence>
<dbReference type="Proteomes" id="UP000319322">
    <property type="component" value="Unassembled WGS sequence"/>
</dbReference>
<dbReference type="InterPro" id="IPR036249">
    <property type="entry name" value="Thioredoxin-like_sf"/>
</dbReference>
<dbReference type="RefSeq" id="WP_120948477.1">
    <property type="nucleotide sequence ID" value="NZ_QXQP01000013.1"/>
</dbReference>
<evidence type="ECO:0000313" key="4">
    <source>
        <dbReference type="Proteomes" id="UP000319322"/>
    </source>
</evidence>
<keyword evidence="1" id="KW-0732">Signal</keyword>
<feature type="domain" description="Disulfide isomerase DsbG N-terminal" evidence="2">
    <location>
        <begin position="30"/>
        <end position="116"/>
    </location>
</feature>
<dbReference type="Gene3D" id="3.10.450.520">
    <property type="match status" value="1"/>
</dbReference>
<dbReference type="GO" id="GO:0016853">
    <property type="term" value="F:isomerase activity"/>
    <property type="evidence" value="ECO:0007669"/>
    <property type="project" value="UniProtKB-KW"/>
</dbReference>
<dbReference type="Pfam" id="PF18257">
    <property type="entry name" value="DsbG_N"/>
    <property type="match status" value="1"/>
</dbReference>
<dbReference type="AlphaFoldDB" id="A0A553USK4"/>
<keyword evidence="4" id="KW-1185">Reference proteome</keyword>
<sequence>MQKVLYVLAVCASLMGAKASVDSKLATSVVQLINKQINKKVEVLETFPLKSNKEFQVVVVQDPDTKYHIPFLVNRSGSLAVGLTGMFFSGNKDDLDLVDGIFHDSQVHNFRQQHSVALNKLFQAIPKDYVITLKSSTKGVKKDLYIISDPSCPHCRNELGNVHERLKNANVHMVLVGFLGKESNFKAAHILSQIKNKHSTEAKIDLLNKVYATAYKVSPSDVLDDKLQEVEKVTKQVLDTKLVKGVPFIYEYEGSSTAGKK</sequence>
<feature type="chain" id="PRO_5022011669" evidence="1">
    <location>
        <begin position="20"/>
        <end position="261"/>
    </location>
</feature>
<organism evidence="3 4">
    <name type="scientific">Helicobacter mehlei</name>
    <dbReference type="NCBI Taxonomy" id="2316080"/>
    <lineage>
        <taxon>Bacteria</taxon>
        <taxon>Pseudomonadati</taxon>
        <taxon>Campylobacterota</taxon>
        <taxon>Epsilonproteobacteria</taxon>
        <taxon>Campylobacterales</taxon>
        <taxon>Helicobacteraceae</taxon>
        <taxon>Helicobacter</taxon>
    </lineage>
</organism>
<evidence type="ECO:0000313" key="3">
    <source>
        <dbReference type="EMBL" id="TSA83199.1"/>
    </source>
</evidence>
<dbReference type="Gene3D" id="3.40.30.10">
    <property type="entry name" value="Glutaredoxin"/>
    <property type="match status" value="1"/>
</dbReference>
<dbReference type="OrthoDB" id="9800545at2"/>
<feature type="signal peptide" evidence="1">
    <location>
        <begin position="1"/>
        <end position="19"/>
    </location>
</feature>
<name>A0A553USK4_9HELI</name>
<evidence type="ECO:0000259" key="2">
    <source>
        <dbReference type="Pfam" id="PF18257"/>
    </source>
</evidence>
<accession>A0A553USK4</accession>
<reference evidence="3 4" key="3">
    <citation type="submission" date="2019-07" db="EMBL/GenBank/DDBJ databases">
        <authorList>
            <person name="Papic B."/>
        </authorList>
    </citation>
    <scope>NUCLEOTIDE SEQUENCE [LARGE SCALE GENOMIC DNA]</scope>
    <source>
        <strain evidence="3 4">L8b</strain>
    </source>
</reference>
<gene>
    <name evidence="3" type="ORF">FNE76_05115</name>
</gene>
<comment type="caution">
    <text evidence="3">The sequence shown here is derived from an EMBL/GenBank/DDBJ whole genome shotgun (WGS) entry which is preliminary data.</text>
</comment>
<keyword evidence="3" id="KW-0413">Isomerase</keyword>
<dbReference type="EMBL" id="VKGC01000011">
    <property type="protein sequence ID" value="TSA83199.1"/>
    <property type="molecule type" value="Genomic_DNA"/>
</dbReference>
<protein>
    <submittedName>
        <fullName evidence="3">Disulfide isomerase</fullName>
    </submittedName>
</protein>